<dbReference type="GO" id="GO:0030234">
    <property type="term" value="F:enzyme regulator activity"/>
    <property type="evidence" value="ECO:0007669"/>
    <property type="project" value="InterPro"/>
</dbReference>
<accession>A0A645GIU4</accession>
<dbReference type="SMART" id="SM00938">
    <property type="entry name" value="P-II"/>
    <property type="match status" value="1"/>
</dbReference>
<dbReference type="PRINTS" id="PR00340">
    <property type="entry name" value="PIIGLNB"/>
</dbReference>
<dbReference type="InterPro" id="IPR017918">
    <property type="entry name" value="N-reg_PII_CS"/>
</dbReference>
<proteinExistence type="predicted"/>
<gene>
    <name evidence="1" type="primary">glnB_46</name>
    <name evidence="1" type="ORF">SDC9_173482</name>
</gene>
<dbReference type="GO" id="GO:0006808">
    <property type="term" value="P:regulation of nitrogen utilization"/>
    <property type="evidence" value="ECO:0007669"/>
    <property type="project" value="InterPro"/>
</dbReference>
<dbReference type="PANTHER" id="PTHR30115:SF11">
    <property type="entry name" value="NITROGEN REGULATORY PROTEIN P-II HOMOLOG"/>
    <property type="match status" value="1"/>
</dbReference>
<dbReference type="Gene3D" id="3.30.70.120">
    <property type="match status" value="1"/>
</dbReference>
<organism evidence="1">
    <name type="scientific">bioreactor metagenome</name>
    <dbReference type="NCBI Taxonomy" id="1076179"/>
    <lineage>
        <taxon>unclassified sequences</taxon>
        <taxon>metagenomes</taxon>
        <taxon>ecological metagenomes</taxon>
    </lineage>
</organism>
<dbReference type="Pfam" id="PF00543">
    <property type="entry name" value="P-II"/>
    <property type="match status" value="1"/>
</dbReference>
<name>A0A645GIU4_9ZZZZ</name>
<evidence type="ECO:0000313" key="1">
    <source>
        <dbReference type="EMBL" id="MPN26060.1"/>
    </source>
</evidence>
<dbReference type="AlphaFoldDB" id="A0A645GIU4"/>
<reference evidence="1" key="1">
    <citation type="submission" date="2019-08" db="EMBL/GenBank/DDBJ databases">
        <authorList>
            <person name="Kucharzyk K."/>
            <person name="Murdoch R.W."/>
            <person name="Higgins S."/>
            <person name="Loffler F."/>
        </authorList>
    </citation>
    <scope>NUCLEOTIDE SEQUENCE</scope>
</reference>
<dbReference type="InterPro" id="IPR002187">
    <property type="entry name" value="N-reg_PII"/>
</dbReference>
<dbReference type="PROSITE" id="PS00638">
    <property type="entry name" value="PII_GLNB_CTER"/>
    <property type="match status" value="1"/>
</dbReference>
<dbReference type="PANTHER" id="PTHR30115">
    <property type="entry name" value="NITROGEN REGULATORY PROTEIN P-II"/>
    <property type="match status" value="1"/>
</dbReference>
<dbReference type="GO" id="GO:0005524">
    <property type="term" value="F:ATP binding"/>
    <property type="evidence" value="ECO:0007669"/>
    <property type="project" value="TreeGrafter"/>
</dbReference>
<dbReference type="EMBL" id="VSSQ01075467">
    <property type="protein sequence ID" value="MPN26060.1"/>
    <property type="molecule type" value="Genomic_DNA"/>
</dbReference>
<dbReference type="InterPro" id="IPR011322">
    <property type="entry name" value="N-reg_PII-like_a/b"/>
</dbReference>
<comment type="caution">
    <text evidence="1">The sequence shown here is derived from an EMBL/GenBank/DDBJ whole genome shotgun (WGS) entry which is preliminary data.</text>
</comment>
<dbReference type="InterPro" id="IPR015867">
    <property type="entry name" value="N-reg_PII/ATP_PRibTrfase_C"/>
</dbReference>
<dbReference type="PROSITE" id="PS51343">
    <property type="entry name" value="PII_GLNB_DOM"/>
    <property type="match status" value="1"/>
</dbReference>
<sequence>MKEIMAFIRLNKVNETKNALALAGLPSFTCSKGVGRGKKPLASIATKVIMENEGEVPANEIGESLAESIRLVPRRCFSLVVDDEIVPVAIKTIIEVNQTGNPGDGKIFVLPIGVGYNIRTGTSQDREFHE</sequence>
<dbReference type="SUPFAM" id="SSF54913">
    <property type="entry name" value="GlnB-like"/>
    <property type="match status" value="1"/>
</dbReference>
<protein>
    <submittedName>
        <fullName evidence="1">Nitrogen regulatory protein P-II</fullName>
    </submittedName>
</protein>
<dbReference type="GO" id="GO:0005829">
    <property type="term" value="C:cytosol"/>
    <property type="evidence" value="ECO:0007669"/>
    <property type="project" value="TreeGrafter"/>
</dbReference>